<name>A0A3N0F4L8_SINP1</name>
<dbReference type="InterPro" id="IPR011991">
    <property type="entry name" value="ArsR-like_HTH"/>
</dbReference>
<keyword evidence="2" id="KW-0238">DNA-binding</keyword>
<dbReference type="GO" id="GO:0003677">
    <property type="term" value="F:DNA binding"/>
    <property type="evidence" value="ECO:0007669"/>
    <property type="project" value="UniProtKB-KW"/>
</dbReference>
<dbReference type="OrthoDB" id="5419426at2"/>
<accession>A0A3N0F4L8</accession>
<dbReference type="EMBL" id="RJTM01000002">
    <property type="protein sequence ID" value="RNL95113.1"/>
    <property type="molecule type" value="Genomic_DNA"/>
</dbReference>
<dbReference type="PRINTS" id="PR00598">
    <property type="entry name" value="HTHMARR"/>
</dbReference>
<comment type="caution">
    <text evidence="5">The sequence shown here is derived from an EMBL/GenBank/DDBJ whole genome shotgun (WGS) entry which is preliminary data.</text>
</comment>
<dbReference type="InterPro" id="IPR036390">
    <property type="entry name" value="WH_DNA-bd_sf"/>
</dbReference>
<dbReference type="CDD" id="cd00090">
    <property type="entry name" value="HTH_ARSR"/>
    <property type="match status" value="1"/>
</dbReference>
<feature type="domain" description="HTH marR-type" evidence="4">
    <location>
        <begin position="1"/>
        <end position="137"/>
    </location>
</feature>
<evidence type="ECO:0000313" key="5">
    <source>
        <dbReference type="EMBL" id="RNL95113.1"/>
    </source>
</evidence>
<dbReference type="PROSITE" id="PS50995">
    <property type="entry name" value="HTH_MARR_2"/>
    <property type="match status" value="1"/>
</dbReference>
<dbReference type="GO" id="GO:0003700">
    <property type="term" value="F:DNA-binding transcription factor activity"/>
    <property type="evidence" value="ECO:0007669"/>
    <property type="project" value="InterPro"/>
</dbReference>
<dbReference type="SMART" id="SM00347">
    <property type="entry name" value="HTH_MARR"/>
    <property type="match status" value="1"/>
</dbReference>
<dbReference type="InterPro" id="IPR000835">
    <property type="entry name" value="HTH_MarR-typ"/>
</dbReference>
<sequence length="143" mass="16711">MEQALVDEIRAFNRFYTDIIGLLNRNFLDSPYSLAEIRVVYEIFHQQGIMASEIMDSMHIDKSYLSRILKKLEKDGLVTREKSGEDGRAYLLFLTETGKTEFNRLNRASDRQVVRLLEPLSGKEKERLVELMKNIKRILTPET</sequence>
<gene>
    <name evidence="5" type="ORF">ED312_00490</name>
</gene>
<dbReference type="Proteomes" id="UP000267469">
    <property type="component" value="Unassembled WGS sequence"/>
</dbReference>
<reference evidence="5 6" key="1">
    <citation type="submission" date="2018-10" db="EMBL/GenBank/DDBJ databases">
        <title>Sinomicrobium pectinilyticum sp. nov., a pectinase-producing bacterium isolated from alkaline and saline soil, and emended description of the genus Sinomicrobium.</title>
        <authorList>
            <person name="Cheng B."/>
            <person name="Li C."/>
            <person name="Lai Q."/>
            <person name="Du M."/>
            <person name="Shao Z."/>
            <person name="Xu P."/>
            <person name="Yang C."/>
        </authorList>
    </citation>
    <scope>NUCLEOTIDE SEQUENCE [LARGE SCALE GENOMIC DNA]</scope>
    <source>
        <strain evidence="5 6">5DNS001</strain>
    </source>
</reference>
<keyword evidence="1" id="KW-0805">Transcription regulation</keyword>
<dbReference type="AlphaFoldDB" id="A0A3N0F4L8"/>
<evidence type="ECO:0000259" key="4">
    <source>
        <dbReference type="PROSITE" id="PS50995"/>
    </source>
</evidence>
<dbReference type="RefSeq" id="WP_123214025.1">
    <property type="nucleotide sequence ID" value="NZ_RJTM01000002.1"/>
</dbReference>
<dbReference type="InterPro" id="IPR036388">
    <property type="entry name" value="WH-like_DNA-bd_sf"/>
</dbReference>
<evidence type="ECO:0000256" key="1">
    <source>
        <dbReference type="ARBA" id="ARBA00023015"/>
    </source>
</evidence>
<evidence type="ECO:0000256" key="2">
    <source>
        <dbReference type="ARBA" id="ARBA00023125"/>
    </source>
</evidence>
<dbReference type="PANTHER" id="PTHR42756:SF1">
    <property type="entry name" value="TRANSCRIPTIONAL REPRESSOR OF EMRAB OPERON"/>
    <property type="match status" value="1"/>
</dbReference>
<keyword evidence="3" id="KW-0804">Transcription</keyword>
<evidence type="ECO:0000256" key="3">
    <source>
        <dbReference type="ARBA" id="ARBA00023163"/>
    </source>
</evidence>
<proteinExistence type="predicted"/>
<keyword evidence="6" id="KW-1185">Reference proteome</keyword>
<protein>
    <submittedName>
        <fullName evidence="5">MarR family transcriptional regulator</fullName>
    </submittedName>
</protein>
<organism evidence="5 6">
    <name type="scientific">Sinomicrobium pectinilyticum</name>
    <dbReference type="NCBI Taxonomy" id="1084421"/>
    <lineage>
        <taxon>Bacteria</taxon>
        <taxon>Pseudomonadati</taxon>
        <taxon>Bacteroidota</taxon>
        <taxon>Flavobacteriia</taxon>
        <taxon>Flavobacteriales</taxon>
        <taxon>Flavobacteriaceae</taxon>
        <taxon>Sinomicrobium</taxon>
    </lineage>
</organism>
<dbReference type="SUPFAM" id="SSF46785">
    <property type="entry name" value="Winged helix' DNA-binding domain"/>
    <property type="match status" value="1"/>
</dbReference>
<dbReference type="Pfam" id="PF01047">
    <property type="entry name" value="MarR"/>
    <property type="match status" value="1"/>
</dbReference>
<evidence type="ECO:0000313" key="6">
    <source>
        <dbReference type="Proteomes" id="UP000267469"/>
    </source>
</evidence>
<dbReference type="Gene3D" id="1.10.10.10">
    <property type="entry name" value="Winged helix-like DNA-binding domain superfamily/Winged helix DNA-binding domain"/>
    <property type="match status" value="1"/>
</dbReference>
<dbReference type="PANTHER" id="PTHR42756">
    <property type="entry name" value="TRANSCRIPTIONAL REGULATOR, MARR"/>
    <property type="match status" value="1"/>
</dbReference>